<name>A0A7W9EES4_9SPHN</name>
<proteinExistence type="predicted"/>
<dbReference type="Proteomes" id="UP000549617">
    <property type="component" value="Unassembled WGS sequence"/>
</dbReference>
<feature type="region of interest" description="Disordered" evidence="1">
    <location>
        <begin position="154"/>
        <end position="178"/>
    </location>
</feature>
<dbReference type="InterPro" id="IPR013324">
    <property type="entry name" value="RNA_pol_sigma_r3/r4-like"/>
</dbReference>
<keyword evidence="3" id="KW-1185">Reference proteome</keyword>
<dbReference type="SUPFAM" id="SSF88659">
    <property type="entry name" value="Sigma3 and sigma4 domains of RNA polymerase sigma factors"/>
    <property type="match status" value="1"/>
</dbReference>
<organism evidence="2 3">
    <name type="scientific">Sphingobium boeckii</name>
    <dbReference type="NCBI Taxonomy" id="1082345"/>
    <lineage>
        <taxon>Bacteria</taxon>
        <taxon>Pseudomonadati</taxon>
        <taxon>Pseudomonadota</taxon>
        <taxon>Alphaproteobacteria</taxon>
        <taxon>Sphingomonadales</taxon>
        <taxon>Sphingomonadaceae</taxon>
        <taxon>Sphingobium</taxon>
    </lineage>
</organism>
<evidence type="ECO:0000256" key="1">
    <source>
        <dbReference type="SAM" id="MobiDB-lite"/>
    </source>
</evidence>
<evidence type="ECO:0000313" key="2">
    <source>
        <dbReference type="EMBL" id="MBB5684966.1"/>
    </source>
</evidence>
<reference evidence="2 3" key="1">
    <citation type="submission" date="2020-08" db="EMBL/GenBank/DDBJ databases">
        <title>Genomic Encyclopedia of Type Strains, Phase IV (KMG-IV): sequencing the most valuable type-strain genomes for metagenomic binning, comparative biology and taxonomic classification.</title>
        <authorList>
            <person name="Goeker M."/>
        </authorList>
    </citation>
    <scope>NUCLEOTIDE SEQUENCE [LARGE SCALE GENOMIC DNA]</scope>
    <source>
        <strain evidence="2 3">DSM 25079</strain>
    </source>
</reference>
<dbReference type="EMBL" id="JACIJC010000001">
    <property type="protein sequence ID" value="MBB5684966.1"/>
    <property type="molecule type" value="Genomic_DNA"/>
</dbReference>
<protein>
    <submittedName>
        <fullName evidence="2">Uncharacterized protein</fullName>
    </submittedName>
</protein>
<comment type="caution">
    <text evidence="2">The sequence shown here is derived from an EMBL/GenBank/DDBJ whole genome shotgun (WGS) entry which is preliminary data.</text>
</comment>
<dbReference type="AlphaFoldDB" id="A0A7W9EES4"/>
<evidence type="ECO:0000313" key="3">
    <source>
        <dbReference type="Proteomes" id="UP000549617"/>
    </source>
</evidence>
<accession>A0A7W9EES4</accession>
<dbReference type="Gene3D" id="1.10.10.10">
    <property type="entry name" value="Winged helix-like DNA-binding domain superfamily/Winged helix DNA-binding domain"/>
    <property type="match status" value="1"/>
</dbReference>
<gene>
    <name evidence="2" type="ORF">FHS49_000957</name>
</gene>
<sequence length="259" mass="29749">MIVPLTKRKKDGTLYLRPDNVEPLLKSLSDLPRDVLLERARIRDRKHPDYVPSECLLHFIRASRRDNSDAWFERLYKVLVERVLRAVPRVEASGNSASLANERIRNSVFDRFVELLAKDRKELDDKLDFFEVRFDLAIKRLRLDAQERVWREENRSDSIDDESGGAGDDAAEATSASPFDADNFSDPLFRERLYVAIDALSPEQSRTMHLLLLGWQTHSNDPAVMTIAKALGCSDRSVRNYRDRAMKTLGALFNLGDDQ</sequence>
<dbReference type="InterPro" id="IPR036388">
    <property type="entry name" value="WH-like_DNA-bd_sf"/>
</dbReference>